<sequence length="76" mass="9172">MIISRIRNNHFLSDGRKEMDYFGKNRVKIMIIDRIRSTEYPGKREFRLFFCAPGKGKIFLIENAYILFYDCSSRQR</sequence>
<dbReference type="EMBL" id="MEHA01000048">
    <property type="protein sequence ID" value="ODR37851.1"/>
    <property type="molecule type" value="Genomic_DNA"/>
</dbReference>
<comment type="caution">
    <text evidence="1">The sequence shown here is derived from an EMBL/GenBank/DDBJ whole genome shotgun (WGS) entry which is preliminary data.</text>
</comment>
<gene>
    <name evidence="1" type="ORF">BEI59_34780</name>
    <name evidence="2" type="ORF">BEI63_01655</name>
</gene>
<dbReference type="EMBL" id="MEHD01000006">
    <property type="protein sequence ID" value="ODR61658.1"/>
    <property type="molecule type" value="Genomic_DNA"/>
</dbReference>
<evidence type="ECO:0000313" key="2">
    <source>
        <dbReference type="EMBL" id="ODR61658.1"/>
    </source>
</evidence>
<dbReference type="AlphaFoldDB" id="A0A1E3U8G9"/>
<evidence type="ECO:0000313" key="1">
    <source>
        <dbReference type="EMBL" id="ODR37851.1"/>
    </source>
</evidence>
<protein>
    <submittedName>
        <fullName evidence="1">Uncharacterized protein</fullName>
    </submittedName>
</protein>
<keyword evidence="4" id="KW-1185">Reference proteome</keyword>
<proteinExistence type="predicted"/>
<evidence type="ECO:0000313" key="3">
    <source>
        <dbReference type="Proteomes" id="UP000094271"/>
    </source>
</evidence>
<organism evidence="1 3">
    <name type="scientific">Eisenbergiella tayi</name>
    <dbReference type="NCBI Taxonomy" id="1432052"/>
    <lineage>
        <taxon>Bacteria</taxon>
        <taxon>Bacillati</taxon>
        <taxon>Bacillota</taxon>
        <taxon>Clostridia</taxon>
        <taxon>Lachnospirales</taxon>
        <taxon>Lachnospiraceae</taxon>
        <taxon>Eisenbergiella</taxon>
    </lineage>
</organism>
<name>A0A1E3U8G9_9FIRM</name>
<reference evidence="1 3" key="2">
    <citation type="submission" date="2016-08" db="EMBL/GenBank/DDBJ databases">
        <authorList>
            <person name="Seilhamer J.J."/>
        </authorList>
    </citation>
    <scope>NUCLEOTIDE SEQUENCE [LARGE SCALE GENOMIC DNA]</scope>
    <source>
        <strain evidence="1 3">NML150140-1</strain>
    </source>
</reference>
<evidence type="ECO:0000313" key="4">
    <source>
        <dbReference type="Proteomes" id="UP000094869"/>
    </source>
</evidence>
<dbReference type="Proteomes" id="UP000094869">
    <property type="component" value="Unassembled WGS sequence"/>
</dbReference>
<reference evidence="2 4" key="1">
    <citation type="submission" date="2016-08" db="EMBL/GenBank/DDBJ databases">
        <title>Characterization of Isolates of Eisenbergiella tayi Derived from Blood Cultures, Using Whole Genome Sequencing.</title>
        <authorList>
            <person name="Bernier A.-M."/>
            <person name="Burdz T."/>
            <person name="Wiebe D."/>
            <person name="Bernard K."/>
        </authorList>
    </citation>
    <scope>NUCLEOTIDE SEQUENCE [LARGE SCALE GENOMIC DNA]</scope>
    <source>
        <strain evidence="2 4">NML120146</strain>
    </source>
</reference>
<dbReference type="Proteomes" id="UP000094271">
    <property type="component" value="Unassembled WGS sequence"/>
</dbReference>
<accession>A0A1E3U8G9</accession>